<proteinExistence type="predicted"/>
<dbReference type="EMBL" id="SGIS01000107">
    <property type="protein sequence ID" value="RZF59025.1"/>
    <property type="molecule type" value="Genomic_DNA"/>
</dbReference>
<gene>
    <name evidence="1" type="ORF">EWE75_24060</name>
</gene>
<dbReference type="AlphaFoldDB" id="A0A4Q6XIH7"/>
<protein>
    <submittedName>
        <fullName evidence="1">Uncharacterized protein</fullName>
    </submittedName>
</protein>
<accession>A0A4Q6XIH7</accession>
<name>A0A4Q6XIH7_9SPHN</name>
<evidence type="ECO:0000313" key="2">
    <source>
        <dbReference type="Proteomes" id="UP000292085"/>
    </source>
</evidence>
<dbReference type="RefSeq" id="WP_130160561.1">
    <property type="nucleotide sequence ID" value="NZ_SGIS01000107.1"/>
</dbReference>
<organism evidence="1 2">
    <name type="scientific">Sphingomonas populi</name>
    <dbReference type="NCBI Taxonomy" id="2484750"/>
    <lineage>
        <taxon>Bacteria</taxon>
        <taxon>Pseudomonadati</taxon>
        <taxon>Pseudomonadota</taxon>
        <taxon>Alphaproteobacteria</taxon>
        <taxon>Sphingomonadales</taxon>
        <taxon>Sphingomonadaceae</taxon>
        <taxon>Sphingomonas</taxon>
    </lineage>
</organism>
<comment type="caution">
    <text evidence="1">The sequence shown here is derived from an EMBL/GenBank/DDBJ whole genome shotgun (WGS) entry which is preliminary data.</text>
</comment>
<sequence length="68" mass="7428">MPDPFRSFEDLCGGIRTLSAWMQNFQRDLLGSRIDAGGRQIASSLFAAGSAQFGFQASRQAMNSEGRI</sequence>
<reference evidence="1 2" key="1">
    <citation type="submission" date="2019-02" db="EMBL/GenBank/DDBJ databases">
        <authorList>
            <person name="Li Y."/>
        </authorList>
    </citation>
    <scope>NUCLEOTIDE SEQUENCE [LARGE SCALE GENOMIC DNA]</scope>
    <source>
        <strain evidence="1 2">3-7</strain>
    </source>
</reference>
<keyword evidence="2" id="KW-1185">Reference proteome</keyword>
<evidence type="ECO:0000313" key="1">
    <source>
        <dbReference type="EMBL" id="RZF59025.1"/>
    </source>
</evidence>
<dbReference type="Proteomes" id="UP000292085">
    <property type="component" value="Unassembled WGS sequence"/>
</dbReference>